<evidence type="ECO:0000313" key="12">
    <source>
        <dbReference type="Proteomes" id="UP000249218"/>
    </source>
</evidence>
<keyword evidence="12" id="KW-1185">Reference proteome</keyword>
<dbReference type="GO" id="GO:0005634">
    <property type="term" value="C:nucleus"/>
    <property type="evidence" value="ECO:0007669"/>
    <property type="project" value="TreeGrafter"/>
</dbReference>
<reference evidence="11 12" key="1">
    <citation type="journal article" date="2017" name="BMC Biol.">
        <title>Genomic innovations, transcriptional plasticity and gene loss underlying the evolution and divergence of two highly polyphagous and invasive Helicoverpa pest species.</title>
        <authorList>
            <person name="Pearce S.L."/>
            <person name="Clarke D.F."/>
            <person name="East P.D."/>
            <person name="Elfekih S."/>
            <person name="Gordon K.H."/>
            <person name="Jermiin L.S."/>
            <person name="McGaughran A."/>
            <person name="Oakeshott J.G."/>
            <person name="Papanikolaou A."/>
            <person name="Perera O.P."/>
            <person name="Rane R.V."/>
            <person name="Richards S."/>
            <person name="Tay W.T."/>
            <person name="Walsh T.K."/>
            <person name="Anderson A."/>
            <person name="Anderson C.J."/>
            <person name="Asgari S."/>
            <person name="Board P.G."/>
            <person name="Bretschneider A."/>
            <person name="Campbell P.M."/>
            <person name="Chertemps T."/>
            <person name="Christeller J.T."/>
            <person name="Coppin C.W."/>
            <person name="Downes S.J."/>
            <person name="Duan G."/>
            <person name="Farnsworth C.A."/>
            <person name="Good R.T."/>
            <person name="Han L.B."/>
            <person name="Han Y.C."/>
            <person name="Hatje K."/>
            <person name="Horne I."/>
            <person name="Huang Y.P."/>
            <person name="Hughes D.S."/>
            <person name="Jacquin-Joly E."/>
            <person name="James W."/>
            <person name="Jhangiani S."/>
            <person name="Kollmar M."/>
            <person name="Kuwar S.S."/>
            <person name="Li S."/>
            <person name="Liu N.Y."/>
            <person name="Maibeche M.T."/>
            <person name="Miller J.R."/>
            <person name="Montagne N."/>
            <person name="Perry T."/>
            <person name="Qu J."/>
            <person name="Song S.V."/>
            <person name="Sutton G.G."/>
            <person name="Vogel H."/>
            <person name="Walenz B.P."/>
            <person name="Xu W."/>
            <person name="Zhang H.J."/>
            <person name="Zou Z."/>
            <person name="Batterham P."/>
            <person name="Edwards O.R."/>
            <person name="Feyereisen R."/>
            <person name="Gibbs R.A."/>
            <person name="Heckel D.G."/>
            <person name="McGrath A."/>
            <person name="Robin C."/>
            <person name="Scherer S.E."/>
            <person name="Worley K.C."/>
            <person name="Wu Y.D."/>
        </authorList>
    </citation>
    <scope>NUCLEOTIDE SEQUENCE [LARGE SCALE GENOMIC DNA]</scope>
    <source>
        <strain evidence="11">Harm_GR_Male_#8</strain>
        <tissue evidence="11">Whole organism</tissue>
    </source>
</reference>
<proteinExistence type="predicted"/>
<evidence type="ECO:0000259" key="10">
    <source>
        <dbReference type="PROSITE" id="PS51886"/>
    </source>
</evidence>
<dbReference type="EMBL" id="KZ150467">
    <property type="protein sequence ID" value="PZC70776.1"/>
    <property type="molecule type" value="Genomic_DNA"/>
</dbReference>
<comment type="subcellular location">
    <subcellularLocation>
        <location evidence="3">Cytoplasm</location>
    </subcellularLocation>
    <subcellularLocation>
        <location evidence="2">Lysosome</location>
    </subcellularLocation>
    <subcellularLocation>
        <location evidence="1">Membrane</location>
    </subcellularLocation>
</comment>
<keyword evidence="4" id="KW-0963">Cytoplasm</keyword>
<evidence type="ECO:0000256" key="8">
    <source>
        <dbReference type="ARBA" id="ARBA00041780"/>
    </source>
</evidence>
<evidence type="ECO:0000256" key="5">
    <source>
        <dbReference type="ARBA" id="ARBA00023136"/>
    </source>
</evidence>
<protein>
    <recommendedName>
        <fullName evidence="7">MTOR-associated protein MEAK7</fullName>
    </recommendedName>
    <alternativeName>
        <fullName evidence="9">TBC/LysM-associated domain-containing protein 1</fullName>
    </alternativeName>
    <alternativeName>
        <fullName evidence="8">TLD domain-containing protein 1</fullName>
    </alternativeName>
</protein>
<feature type="domain" description="TLDc" evidence="10">
    <location>
        <begin position="218"/>
        <end position="386"/>
    </location>
</feature>
<dbReference type="Pfam" id="PF07534">
    <property type="entry name" value="TLD"/>
    <property type="match status" value="1"/>
</dbReference>
<sequence length="465" mass="52171">MGNTSKKLAAKCTLLTKDEQKYLATTFRSASKNSDKIREEDLIVSGKLDAVLLERYWGPQIDPRLAQYLTNFLFGSGADKAASCDFNRFAELYVFNYCESIASTYIKMVKAQPSGRAKTWIEKGFKSRASHVQALGEAIAASVSSDADVAINACNAKQLNKWLQSNTLLRKMTDAVFVHLYGVQGHDAHSHSHVHVAHPEPTLIPLPQGLEAMPDYPAFIDLSHIVWLNNHIPAKHQNRWRFLFSSHIHGESFSTMTGRIQSEGASLLIIEDNAGYIFGGYAPVSWTLGPNFVGNEDSFLFTLAPKMRVYPASNYNNHFQYMNHHTKTLPNGLLMGGQFNFGAIWVNGDPFGEGSSAESCSTYRGYKRLSKEPNFRIKSLEVWAVGEKPMFKKESRLSKEPNFRIKSLEVWAVGEKPMFKKESMRSMLSSRSSVLETRQSDRSFLALCGKNTKRSEGFRATEPPK</sequence>
<evidence type="ECO:0000256" key="2">
    <source>
        <dbReference type="ARBA" id="ARBA00004371"/>
    </source>
</evidence>
<organism evidence="11 12">
    <name type="scientific">Helicoverpa armigera</name>
    <name type="common">Cotton bollworm</name>
    <name type="synonym">Heliothis armigera</name>
    <dbReference type="NCBI Taxonomy" id="29058"/>
    <lineage>
        <taxon>Eukaryota</taxon>
        <taxon>Metazoa</taxon>
        <taxon>Ecdysozoa</taxon>
        <taxon>Arthropoda</taxon>
        <taxon>Hexapoda</taxon>
        <taxon>Insecta</taxon>
        <taxon>Pterygota</taxon>
        <taxon>Neoptera</taxon>
        <taxon>Endopterygota</taxon>
        <taxon>Lepidoptera</taxon>
        <taxon>Glossata</taxon>
        <taxon>Ditrysia</taxon>
        <taxon>Noctuoidea</taxon>
        <taxon>Noctuidae</taxon>
        <taxon>Heliothinae</taxon>
        <taxon>Helicoverpa</taxon>
    </lineage>
</organism>
<dbReference type="InterPro" id="IPR006571">
    <property type="entry name" value="TLDc_dom"/>
</dbReference>
<dbReference type="GO" id="GO:0006979">
    <property type="term" value="P:response to oxidative stress"/>
    <property type="evidence" value="ECO:0007669"/>
    <property type="project" value="TreeGrafter"/>
</dbReference>
<evidence type="ECO:0000256" key="6">
    <source>
        <dbReference type="ARBA" id="ARBA00023228"/>
    </source>
</evidence>
<evidence type="ECO:0000313" key="11">
    <source>
        <dbReference type="EMBL" id="PZC70776.1"/>
    </source>
</evidence>
<evidence type="ECO:0000256" key="3">
    <source>
        <dbReference type="ARBA" id="ARBA00004496"/>
    </source>
</evidence>
<gene>
    <name evidence="11" type="primary">HaOG214929</name>
    <name evidence="11" type="ORF">B5X24_HaOG214929</name>
</gene>
<dbReference type="Proteomes" id="UP000249218">
    <property type="component" value="Unassembled WGS sequence"/>
</dbReference>
<evidence type="ECO:0000256" key="7">
    <source>
        <dbReference type="ARBA" id="ARBA00039594"/>
    </source>
</evidence>
<evidence type="ECO:0000256" key="4">
    <source>
        <dbReference type="ARBA" id="ARBA00022490"/>
    </source>
</evidence>
<dbReference type="OrthoDB" id="289228at2759"/>
<evidence type="ECO:0000256" key="1">
    <source>
        <dbReference type="ARBA" id="ARBA00004370"/>
    </source>
</evidence>
<evidence type="ECO:0000256" key="9">
    <source>
        <dbReference type="ARBA" id="ARBA00042134"/>
    </source>
</evidence>
<dbReference type="PANTHER" id="PTHR23354:SF131">
    <property type="entry name" value="MTOR-ASSOCIATED PROTEIN MEAK7"/>
    <property type="match status" value="1"/>
</dbReference>
<accession>A0A2W1BCP1</accession>
<dbReference type="PROSITE" id="PS51886">
    <property type="entry name" value="TLDC"/>
    <property type="match status" value="1"/>
</dbReference>
<name>A0A2W1BCP1_HELAM</name>
<keyword evidence="6" id="KW-0458">Lysosome</keyword>
<dbReference type="SMART" id="SM00584">
    <property type="entry name" value="TLDc"/>
    <property type="match status" value="1"/>
</dbReference>
<dbReference type="AlphaFoldDB" id="A0A2W1BCP1"/>
<keyword evidence="5" id="KW-0472">Membrane</keyword>
<dbReference type="GO" id="GO:0016020">
    <property type="term" value="C:membrane"/>
    <property type="evidence" value="ECO:0007669"/>
    <property type="project" value="UniProtKB-SubCell"/>
</dbReference>
<dbReference type="PANTHER" id="PTHR23354">
    <property type="entry name" value="NUCLEOLAR PROTEIN 7/ESTROGEN RECEPTOR COACTIVATOR-RELATED"/>
    <property type="match status" value="1"/>
</dbReference>
<dbReference type="GO" id="GO:0005764">
    <property type="term" value="C:lysosome"/>
    <property type="evidence" value="ECO:0007669"/>
    <property type="project" value="UniProtKB-SubCell"/>
</dbReference>